<keyword evidence="2" id="KW-1185">Reference proteome</keyword>
<comment type="caution">
    <text evidence="1">The sequence shown here is derived from an EMBL/GenBank/DDBJ whole genome shotgun (WGS) entry which is preliminary data.</text>
</comment>
<name>A0ABV0JTZ5_9CYAN</name>
<dbReference type="EMBL" id="JAMPKK010000053">
    <property type="protein sequence ID" value="MEP0866858.1"/>
    <property type="molecule type" value="Genomic_DNA"/>
</dbReference>
<proteinExistence type="predicted"/>
<dbReference type="Proteomes" id="UP001442494">
    <property type="component" value="Unassembled WGS sequence"/>
</dbReference>
<dbReference type="RefSeq" id="WP_190421450.1">
    <property type="nucleotide sequence ID" value="NZ_JAMPKK010000053.1"/>
</dbReference>
<organism evidence="1 2">
    <name type="scientific">Funiculus sociatus GB2-A5</name>
    <dbReference type="NCBI Taxonomy" id="2933946"/>
    <lineage>
        <taxon>Bacteria</taxon>
        <taxon>Bacillati</taxon>
        <taxon>Cyanobacteriota</taxon>
        <taxon>Cyanophyceae</taxon>
        <taxon>Coleofasciculales</taxon>
        <taxon>Coleofasciculaceae</taxon>
        <taxon>Funiculus</taxon>
    </lineage>
</organism>
<reference evidence="1 2" key="1">
    <citation type="submission" date="2022-04" db="EMBL/GenBank/DDBJ databases">
        <title>Positive selection, recombination, and allopatry shape intraspecific diversity of widespread and dominant cyanobacteria.</title>
        <authorList>
            <person name="Wei J."/>
            <person name="Shu W."/>
            <person name="Hu C."/>
        </authorList>
    </citation>
    <scope>NUCLEOTIDE SEQUENCE [LARGE SCALE GENOMIC DNA]</scope>
    <source>
        <strain evidence="1 2">GB2-A5</strain>
    </source>
</reference>
<protein>
    <submittedName>
        <fullName evidence="1">Uncharacterized protein</fullName>
    </submittedName>
</protein>
<evidence type="ECO:0000313" key="2">
    <source>
        <dbReference type="Proteomes" id="UP001442494"/>
    </source>
</evidence>
<gene>
    <name evidence="1" type="ORF">NDI37_20615</name>
</gene>
<evidence type="ECO:0000313" key="1">
    <source>
        <dbReference type="EMBL" id="MEP0866858.1"/>
    </source>
</evidence>
<sequence>MVAVSQHLSRPLFPSPYAASLQLNPSKTANTTDLLRVAPLPRAKDFLRVDTVIAISSR</sequence>
<accession>A0ABV0JTZ5</accession>